<proteinExistence type="predicted"/>
<evidence type="ECO:0000313" key="2">
    <source>
        <dbReference type="Proteomes" id="UP001244341"/>
    </source>
</evidence>
<dbReference type="EMBL" id="CP126216">
    <property type="protein sequence ID" value="WIA18087.1"/>
    <property type="molecule type" value="Genomic_DNA"/>
</dbReference>
<name>A0ABY8U9Y9_TETOB</name>
<dbReference type="Proteomes" id="UP001244341">
    <property type="component" value="Chromosome 9b"/>
</dbReference>
<keyword evidence="2" id="KW-1185">Reference proteome</keyword>
<gene>
    <name evidence="1" type="ORF">OEZ85_009568</name>
</gene>
<sequence length="308" mass="32791">MQRRSRSSSVCCACQKQQQTAPIRQQQVISRRDLALAAPAVLLLSAAGRAAALEAEAAAPASAAEAAPSTSSSSISSLPSADLQLFIDNDYELQVPSNYAYLATEIQRVERGPQPERSPVLGRFEAPNGQPGLITILTRRAQAFKQTLLQVTDISQLGDPIAVAQLLLPRGSTLLATVVPYVTPHHPMLLLPARLQVTDISQLGEPIAVAQLLLPRGSTLLATATQQVPQPPKETPLGLVEIPPQNYFLFEFTTNTGLHVAMAAAAKKGSVLICGASTTKEQWAQAGPVLSRVVKSFRLRSQQGLAAL</sequence>
<organism evidence="1 2">
    <name type="scientific">Tetradesmus obliquus</name>
    <name type="common">Green alga</name>
    <name type="synonym">Acutodesmus obliquus</name>
    <dbReference type="NCBI Taxonomy" id="3088"/>
    <lineage>
        <taxon>Eukaryota</taxon>
        <taxon>Viridiplantae</taxon>
        <taxon>Chlorophyta</taxon>
        <taxon>core chlorophytes</taxon>
        <taxon>Chlorophyceae</taxon>
        <taxon>CS clade</taxon>
        <taxon>Sphaeropleales</taxon>
        <taxon>Scenedesmaceae</taxon>
        <taxon>Tetradesmus</taxon>
    </lineage>
</organism>
<reference evidence="1 2" key="1">
    <citation type="submission" date="2023-05" db="EMBL/GenBank/DDBJ databases">
        <title>A 100% complete, gapless, phased diploid assembly of the Scenedesmus obliquus UTEX 3031 genome.</title>
        <authorList>
            <person name="Biondi T.C."/>
            <person name="Hanschen E.R."/>
            <person name="Kwon T."/>
            <person name="Eng W."/>
            <person name="Kruse C.P.S."/>
            <person name="Koehler S.I."/>
            <person name="Kunde Y."/>
            <person name="Gleasner C.D."/>
            <person name="You Mak K.T."/>
            <person name="Polle J."/>
            <person name="Hovde B.T."/>
            <person name="Starkenburg S.R."/>
        </authorList>
    </citation>
    <scope>NUCLEOTIDE SEQUENCE [LARGE SCALE GENOMIC DNA]</scope>
    <source>
        <strain evidence="1 2">DOE0152z</strain>
    </source>
</reference>
<protein>
    <recommendedName>
        <fullName evidence="3">PsbP C-terminal domain-containing protein</fullName>
    </recommendedName>
</protein>
<evidence type="ECO:0008006" key="3">
    <source>
        <dbReference type="Google" id="ProtNLM"/>
    </source>
</evidence>
<dbReference type="PANTHER" id="PTHR37764:SF1">
    <property type="entry name" value="KETOSE_ALDOSE ISOMERASE, PUTATIVE (MOG1_PSBP_DUF1795-LIKE PHOTOSYSTEM II REACTION CENTER PSBP FAMILY PROTEIN)-RELATED"/>
    <property type="match status" value="1"/>
</dbReference>
<dbReference type="SUPFAM" id="SSF55724">
    <property type="entry name" value="Mog1p/PsbP-like"/>
    <property type="match status" value="1"/>
</dbReference>
<dbReference type="InterPro" id="IPR016123">
    <property type="entry name" value="Mog1/PsbP_a/b/a-sand"/>
</dbReference>
<evidence type="ECO:0000313" key="1">
    <source>
        <dbReference type="EMBL" id="WIA18087.1"/>
    </source>
</evidence>
<accession>A0ABY8U9Y9</accession>
<dbReference type="PANTHER" id="PTHR37764">
    <property type="entry name" value="KETOSE/ALDOSE ISOMERASE, PUTATIVE (MOG1/PSBP/DUF1795-LIKE PHOTOSYSTEM II REACTION CENTER PSBP FAMILY PROTEIN)-RELATED"/>
    <property type="match status" value="1"/>
</dbReference>
<dbReference type="Gene3D" id="3.40.1000.10">
    <property type="entry name" value="Mog1/PsbP, alpha/beta/alpha sandwich"/>
    <property type="match status" value="1"/>
</dbReference>